<feature type="region of interest" description="Disordered" evidence="1">
    <location>
        <begin position="1"/>
        <end position="50"/>
    </location>
</feature>
<evidence type="ECO:0000256" key="1">
    <source>
        <dbReference type="SAM" id="MobiDB-lite"/>
    </source>
</evidence>
<dbReference type="Proteomes" id="UP001249851">
    <property type="component" value="Unassembled WGS sequence"/>
</dbReference>
<dbReference type="EMBL" id="JARQWQ010000041">
    <property type="protein sequence ID" value="KAK2559244.1"/>
    <property type="molecule type" value="Genomic_DNA"/>
</dbReference>
<reference evidence="2" key="2">
    <citation type="journal article" date="2023" name="Science">
        <title>Genomic signatures of disease resistance in endangered staghorn corals.</title>
        <authorList>
            <person name="Vollmer S.V."/>
            <person name="Selwyn J.D."/>
            <person name="Despard B.A."/>
            <person name="Roesel C.L."/>
        </authorList>
    </citation>
    <scope>NUCLEOTIDE SEQUENCE</scope>
    <source>
        <strain evidence="2">K2</strain>
    </source>
</reference>
<dbReference type="AlphaFoldDB" id="A0AAD9QDC8"/>
<evidence type="ECO:0000313" key="2">
    <source>
        <dbReference type="EMBL" id="KAK2559244.1"/>
    </source>
</evidence>
<accession>A0AAD9QDC8</accession>
<gene>
    <name evidence="2" type="ORF">P5673_018386</name>
</gene>
<proteinExistence type="predicted"/>
<protein>
    <submittedName>
        <fullName evidence="2">Uncharacterized protein</fullName>
    </submittedName>
</protein>
<reference evidence="2" key="1">
    <citation type="journal article" date="2023" name="G3 (Bethesda)">
        <title>Whole genome assembly and annotation of the endangered Caribbean coral Acropora cervicornis.</title>
        <authorList>
            <person name="Selwyn J.D."/>
            <person name="Vollmer S.V."/>
        </authorList>
    </citation>
    <scope>NUCLEOTIDE SEQUENCE</scope>
    <source>
        <strain evidence="2">K2</strain>
    </source>
</reference>
<organism evidence="2 3">
    <name type="scientific">Acropora cervicornis</name>
    <name type="common">Staghorn coral</name>
    <dbReference type="NCBI Taxonomy" id="6130"/>
    <lineage>
        <taxon>Eukaryota</taxon>
        <taxon>Metazoa</taxon>
        <taxon>Cnidaria</taxon>
        <taxon>Anthozoa</taxon>
        <taxon>Hexacorallia</taxon>
        <taxon>Scleractinia</taxon>
        <taxon>Astrocoeniina</taxon>
        <taxon>Acroporidae</taxon>
        <taxon>Acropora</taxon>
    </lineage>
</organism>
<feature type="compositionally biased region" description="Polar residues" evidence="1">
    <location>
        <begin position="28"/>
        <end position="45"/>
    </location>
</feature>
<keyword evidence="3" id="KW-1185">Reference proteome</keyword>
<name>A0AAD9QDC8_ACRCE</name>
<sequence>MNVLAQRRQLPSPPASNSSSPKESPRSTRNNNSQIPVKINSSSNPAPLLRSRSRDFIDAVKTFEGGKLPDKLMKTISEERNATYHRLASCENDLKEIRDFIVRTQEDFKSIRGQTKALRNGIDDLHNLSRWLPTSQEYS</sequence>
<evidence type="ECO:0000313" key="3">
    <source>
        <dbReference type="Proteomes" id="UP001249851"/>
    </source>
</evidence>
<comment type="caution">
    <text evidence="2">The sequence shown here is derived from an EMBL/GenBank/DDBJ whole genome shotgun (WGS) entry which is preliminary data.</text>
</comment>